<name>A0A0F4GB93_9PEZI</name>
<keyword evidence="5" id="KW-1185">Reference proteome</keyword>
<dbReference type="FunFam" id="3.40.1350.10:FF:000012">
    <property type="entry name" value="Probable tRNA-splicing endonuclease subunit sen-15"/>
    <property type="match status" value="1"/>
</dbReference>
<proteinExistence type="inferred from homology"/>
<keyword evidence="2" id="KW-0819">tRNA processing</keyword>
<evidence type="ECO:0000313" key="5">
    <source>
        <dbReference type="Proteomes" id="UP000033647"/>
    </source>
</evidence>
<dbReference type="AlphaFoldDB" id="A0A0F4GB93"/>
<dbReference type="InterPro" id="IPR018593">
    <property type="entry name" value="tRNA-endonuc_su_Sen15"/>
</dbReference>
<dbReference type="GO" id="GO:0000213">
    <property type="term" value="F:tRNA-intron lyase activity"/>
    <property type="evidence" value="ECO:0007669"/>
    <property type="project" value="TreeGrafter"/>
</dbReference>
<evidence type="ECO:0000256" key="1">
    <source>
        <dbReference type="ARBA" id="ARBA00006091"/>
    </source>
</evidence>
<dbReference type="Pfam" id="PF09631">
    <property type="entry name" value="Sen15"/>
    <property type="match status" value="2"/>
</dbReference>
<comment type="similarity">
    <text evidence="1">Belongs to the SEN15 family.</text>
</comment>
<reference evidence="4 5" key="1">
    <citation type="submission" date="2015-03" db="EMBL/GenBank/DDBJ databases">
        <title>RNA-seq based gene annotation and comparative genomics of four Zymoseptoria species reveal species-specific pathogenicity related genes and transposable element activity.</title>
        <authorList>
            <person name="Grandaubert J."/>
            <person name="Bhattacharyya A."/>
            <person name="Stukenbrock E.H."/>
        </authorList>
    </citation>
    <scope>NUCLEOTIDE SEQUENCE [LARGE SCALE GENOMIC DNA]</scope>
    <source>
        <strain evidence="4 5">Zb18110</strain>
    </source>
</reference>
<dbReference type="EMBL" id="LAFY01004128">
    <property type="protein sequence ID" value="KJX94661.1"/>
    <property type="molecule type" value="Genomic_DNA"/>
</dbReference>
<protein>
    <submittedName>
        <fullName evidence="4">Trna-intron endonuclease like protein</fullName>
    </submittedName>
</protein>
<feature type="domain" description="tRNA-splicing endonuclease subunit Sen15" evidence="3">
    <location>
        <begin position="44"/>
        <end position="143"/>
    </location>
</feature>
<keyword evidence="4" id="KW-0255">Endonuclease</keyword>
<comment type="caution">
    <text evidence="4">The sequence shown here is derived from an EMBL/GenBank/DDBJ whole genome shotgun (WGS) entry which is preliminary data.</text>
</comment>
<gene>
    <name evidence="4" type="ORF">TI39_contig4169g00009</name>
</gene>
<dbReference type="PANTHER" id="PTHR28518">
    <property type="entry name" value="TRNA-SPLICING ENDONUCLEASE SUBUNIT SEN15"/>
    <property type="match status" value="1"/>
</dbReference>
<dbReference type="GO" id="GO:0000214">
    <property type="term" value="C:tRNA-intron endonuclease complex"/>
    <property type="evidence" value="ECO:0007669"/>
    <property type="project" value="InterPro"/>
</dbReference>
<dbReference type="Gene3D" id="3.40.1350.10">
    <property type="match status" value="1"/>
</dbReference>
<dbReference type="OrthoDB" id="10002170at2759"/>
<dbReference type="PANTHER" id="PTHR28518:SF1">
    <property type="entry name" value="TRNA-SPLICING ENDONUCLEASE SUBUNIT SEN15"/>
    <property type="match status" value="1"/>
</dbReference>
<dbReference type="STRING" id="1047168.A0A0F4GB93"/>
<accession>A0A0F4GB93</accession>
<feature type="domain" description="tRNA-splicing endonuclease subunit Sen15" evidence="3">
    <location>
        <begin position="180"/>
        <end position="210"/>
    </location>
</feature>
<keyword evidence="4" id="KW-0540">Nuclease</keyword>
<dbReference type="InterPro" id="IPR011856">
    <property type="entry name" value="tRNA_endonuc-like_dom_sf"/>
</dbReference>
<evidence type="ECO:0000313" key="4">
    <source>
        <dbReference type="EMBL" id="KJX94661.1"/>
    </source>
</evidence>
<organism evidence="4 5">
    <name type="scientific">Zymoseptoria brevis</name>
    <dbReference type="NCBI Taxonomy" id="1047168"/>
    <lineage>
        <taxon>Eukaryota</taxon>
        <taxon>Fungi</taxon>
        <taxon>Dikarya</taxon>
        <taxon>Ascomycota</taxon>
        <taxon>Pezizomycotina</taxon>
        <taxon>Dothideomycetes</taxon>
        <taxon>Dothideomycetidae</taxon>
        <taxon>Mycosphaerellales</taxon>
        <taxon>Mycosphaerellaceae</taxon>
        <taxon>Zymoseptoria</taxon>
    </lineage>
</organism>
<sequence length="210" mass="23556">MSSTANVPSQSTLPPLSALQTLLITNPLPASSPHTTEHHHLALQIAHNLKHQHNWTSLRLHSYSSSSKTPLSRPLLSGVPPSRLYVHPDEQIALLQRVKEEQPNGTPSLTNLKPEREWILPSHLREKWSLRKFGEVFDGIGVTPGSREGVEVLEEESRGRTGRDVNGMEKEQVGEWREKLPKRVLLATADDDSTVVYYVVHDGIVKPRQN</sequence>
<dbReference type="GO" id="GO:0003676">
    <property type="term" value="F:nucleic acid binding"/>
    <property type="evidence" value="ECO:0007669"/>
    <property type="project" value="InterPro"/>
</dbReference>
<dbReference type="SUPFAM" id="SSF53032">
    <property type="entry name" value="tRNA-intron endonuclease catalytic domain-like"/>
    <property type="match status" value="1"/>
</dbReference>
<dbReference type="InterPro" id="IPR042777">
    <property type="entry name" value="Sen15_fungi"/>
</dbReference>
<evidence type="ECO:0000256" key="2">
    <source>
        <dbReference type="ARBA" id="ARBA00022694"/>
    </source>
</evidence>
<evidence type="ECO:0000259" key="3">
    <source>
        <dbReference type="Pfam" id="PF09631"/>
    </source>
</evidence>
<dbReference type="GO" id="GO:0000379">
    <property type="term" value="P:tRNA-type intron splice site recognition and cleavage"/>
    <property type="evidence" value="ECO:0007669"/>
    <property type="project" value="InterPro"/>
</dbReference>
<dbReference type="Proteomes" id="UP000033647">
    <property type="component" value="Unassembled WGS sequence"/>
</dbReference>
<keyword evidence="4" id="KW-0378">Hydrolase</keyword>
<dbReference type="InterPro" id="IPR036167">
    <property type="entry name" value="tRNA_intron_Endo_cat-like_sf"/>
</dbReference>